<dbReference type="EMBL" id="QBML01000015">
    <property type="protein sequence ID" value="PZO40060.1"/>
    <property type="molecule type" value="Genomic_DNA"/>
</dbReference>
<keyword evidence="3 8" id="KW-0812">Transmembrane</keyword>
<dbReference type="AlphaFoldDB" id="A0A2W4W6P2"/>
<name>A0A2W4W6P2_9CYAN</name>
<dbReference type="GO" id="GO:0030145">
    <property type="term" value="F:manganese ion binding"/>
    <property type="evidence" value="ECO:0007669"/>
    <property type="project" value="InterPro"/>
</dbReference>
<keyword evidence="5 8" id="KW-0793">Thylakoid</keyword>
<evidence type="ECO:0000256" key="1">
    <source>
        <dbReference type="ARBA" id="ARBA00004370"/>
    </source>
</evidence>
<keyword evidence="4 8" id="KW-1133">Transmembrane helix</keyword>
<dbReference type="HAMAP" id="MF_00717">
    <property type="entry name" value="PSII_PsbY"/>
    <property type="match status" value="1"/>
</dbReference>
<comment type="function">
    <text evidence="8">Loosely associated component of the core of photosystem II (PSII). PSII is a light-driven water plastoquinone oxidoreductase, using light energy to abstract electrons from H(2)O, generating a proton gradient subsequently used for ATP formation.</text>
</comment>
<dbReference type="GO" id="GO:0015979">
    <property type="term" value="P:photosynthesis"/>
    <property type="evidence" value="ECO:0007669"/>
    <property type="project" value="UniProtKB-UniRule"/>
</dbReference>
<evidence type="ECO:0000313" key="11">
    <source>
        <dbReference type="Proteomes" id="UP000249467"/>
    </source>
</evidence>
<feature type="topological domain" description="Lumenal" evidence="8">
    <location>
        <begin position="24"/>
        <end position="44"/>
    </location>
</feature>
<evidence type="ECO:0000256" key="2">
    <source>
        <dbReference type="ARBA" id="ARBA00022531"/>
    </source>
</evidence>
<reference evidence="10 11" key="1">
    <citation type="submission" date="2018-04" db="EMBL/GenBank/DDBJ databases">
        <authorList>
            <person name="Go L.Y."/>
            <person name="Mitchell J.A."/>
        </authorList>
    </citation>
    <scope>NUCLEOTIDE SEQUENCE [LARGE SCALE GENOMIC DNA]</scope>
    <source>
        <strain evidence="10">ULC066bin1</strain>
    </source>
</reference>
<evidence type="ECO:0000256" key="4">
    <source>
        <dbReference type="ARBA" id="ARBA00022989"/>
    </source>
</evidence>
<keyword evidence="7 8" id="KW-0604">Photosystem II</keyword>
<keyword evidence="6 8" id="KW-0472">Membrane</keyword>
<comment type="caution">
    <text evidence="10">The sequence shown here is derived from an EMBL/GenBank/DDBJ whole genome shotgun (WGS) entry which is preliminary data.</text>
</comment>
<evidence type="ECO:0000313" key="10">
    <source>
        <dbReference type="EMBL" id="PZO40060.1"/>
    </source>
</evidence>
<protein>
    <recommendedName>
        <fullName evidence="8">Photosystem II reaction center protein Y</fullName>
    </recommendedName>
</protein>
<gene>
    <name evidence="8" type="primary">psbY</name>
    <name evidence="10" type="ORF">DCF19_12810</name>
</gene>
<comment type="subcellular location">
    <subcellularLocation>
        <location evidence="8">Cellular thylakoid membrane</location>
        <topology evidence="8">Single-pass membrane protein</topology>
    </subcellularLocation>
    <subcellularLocation>
        <location evidence="1">Membrane</location>
    </subcellularLocation>
</comment>
<feature type="transmembrane region" description="Helical" evidence="9">
    <location>
        <begin position="6"/>
        <end position="28"/>
    </location>
</feature>
<proteinExistence type="inferred from homology"/>
<keyword evidence="2 8" id="KW-0602">Photosynthesis</keyword>
<evidence type="ECO:0000256" key="5">
    <source>
        <dbReference type="ARBA" id="ARBA00023078"/>
    </source>
</evidence>
<evidence type="ECO:0000256" key="8">
    <source>
        <dbReference type="HAMAP-Rule" id="MF_00717"/>
    </source>
</evidence>
<dbReference type="InterPro" id="IPR009388">
    <property type="entry name" value="PSII_PsbY"/>
</dbReference>
<evidence type="ECO:0000256" key="7">
    <source>
        <dbReference type="ARBA" id="ARBA00023276"/>
    </source>
</evidence>
<evidence type="ECO:0000256" key="3">
    <source>
        <dbReference type="ARBA" id="ARBA00022692"/>
    </source>
</evidence>
<organism evidence="10 11">
    <name type="scientific">Pseudanabaena frigida</name>
    <dbReference type="NCBI Taxonomy" id="945775"/>
    <lineage>
        <taxon>Bacteria</taxon>
        <taxon>Bacillati</taxon>
        <taxon>Cyanobacteriota</taxon>
        <taxon>Cyanophyceae</taxon>
        <taxon>Pseudanabaenales</taxon>
        <taxon>Pseudanabaenaceae</taxon>
        <taxon>Pseudanabaena</taxon>
    </lineage>
</organism>
<sequence length="44" mass="4772">MDLRVLLVLGPIVLVVFWAAFNLGKAVIKGEASLFGKQGNNPFQ</sequence>
<comment type="subunit">
    <text evidence="8">PSII is composed of 1 copy each of membrane proteins PsbA, PsbB, PsbC, PsbD, PsbE, PsbF, PsbH, PsbI, PsbJ, PsbK, PsbL, PsbM, PsbT, PsbX, PsbY, PsbZ, Psb30/Ycf12, peripheral proteins PsbO, CyanoQ (PsbQ), PsbU, PsbV and a large number of cofactors. It forms dimeric complexes.</text>
</comment>
<dbReference type="Pfam" id="PF06298">
    <property type="entry name" value="PsbY"/>
    <property type="match status" value="1"/>
</dbReference>
<reference evidence="10 11" key="2">
    <citation type="submission" date="2018-06" db="EMBL/GenBank/DDBJ databases">
        <title>Metagenomic assembly of (sub)arctic Cyanobacteria and their associated microbiome from non-axenic cultures.</title>
        <authorList>
            <person name="Baurain D."/>
        </authorList>
    </citation>
    <scope>NUCLEOTIDE SEQUENCE [LARGE SCALE GENOMIC DNA]</scope>
    <source>
        <strain evidence="10">ULC066bin1</strain>
    </source>
</reference>
<accession>A0A2W4W6P2</accession>
<dbReference type="GO" id="GO:0009523">
    <property type="term" value="C:photosystem II"/>
    <property type="evidence" value="ECO:0007669"/>
    <property type="project" value="UniProtKB-KW"/>
</dbReference>
<comment type="similarity">
    <text evidence="8">Belongs to the PsbY family.</text>
</comment>
<dbReference type="Proteomes" id="UP000249467">
    <property type="component" value="Unassembled WGS sequence"/>
</dbReference>
<feature type="topological domain" description="Lumenal" evidence="8">
    <location>
        <begin position="1"/>
        <end position="4"/>
    </location>
</feature>
<evidence type="ECO:0000256" key="6">
    <source>
        <dbReference type="ARBA" id="ARBA00023136"/>
    </source>
</evidence>
<evidence type="ECO:0000256" key="9">
    <source>
        <dbReference type="SAM" id="Phobius"/>
    </source>
</evidence>
<dbReference type="GO" id="GO:0031676">
    <property type="term" value="C:plasma membrane-derived thylakoid membrane"/>
    <property type="evidence" value="ECO:0007669"/>
    <property type="project" value="UniProtKB-SubCell"/>
</dbReference>